<organism evidence="1 2">
    <name type="scientific">Panagrolaimus sp. ES5</name>
    <dbReference type="NCBI Taxonomy" id="591445"/>
    <lineage>
        <taxon>Eukaryota</taxon>
        <taxon>Metazoa</taxon>
        <taxon>Ecdysozoa</taxon>
        <taxon>Nematoda</taxon>
        <taxon>Chromadorea</taxon>
        <taxon>Rhabditida</taxon>
        <taxon>Tylenchina</taxon>
        <taxon>Panagrolaimomorpha</taxon>
        <taxon>Panagrolaimoidea</taxon>
        <taxon>Panagrolaimidae</taxon>
        <taxon>Panagrolaimus</taxon>
    </lineage>
</organism>
<sequence length="233" mass="26388">MPLPEDLCNAVTLGMLRADEVPLPEDLCNAVILGMLRADEVCQTWTDDEARQNGWSVRGALRRMQSSIGVSDRLSYDPKWRTKKVVKTLYCHLRALMECQMVEDVRHRYYCLAIMRIAVLISYDHETGALCAMDGHAHGEKGAFIALSTKDRLREFCQHILEQFMPYVATLPANEENGHVLQFEFHRFVSQGGRQTCAFNTAAFGEYMINNGVKLPLWTRPEGGSGLSENVKF</sequence>
<evidence type="ECO:0000313" key="2">
    <source>
        <dbReference type="WBParaSite" id="ES5_v2.g24143.t1"/>
    </source>
</evidence>
<proteinExistence type="predicted"/>
<dbReference type="WBParaSite" id="ES5_v2.g24143.t1">
    <property type="protein sequence ID" value="ES5_v2.g24143.t1"/>
    <property type="gene ID" value="ES5_v2.g24143"/>
</dbReference>
<dbReference type="Proteomes" id="UP000887579">
    <property type="component" value="Unplaced"/>
</dbReference>
<reference evidence="2" key="1">
    <citation type="submission" date="2022-11" db="UniProtKB">
        <authorList>
            <consortium name="WormBaseParasite"/>
        </authorList>
    </citation>
    <scope>IDENTIFICATION</scope>
</reference>
<name>A0AC34G367_9BILA</name>
<accession>A0AC34G367</accession>
<evidence type="ECO:0000313" key="1">
    <source>
        <dbReference type="Proteomes" id="UP000887579"/>
    </source>
</evidence>
<protein>
    <submittedName>
        <fullName evidence="2">Uncharacterized protein</fullName>
    </submittedName>
</protein>